<reference evidence="8 9" key="2">
    <citation type="submission" date="2024-03" db="EMBL/GenBank/DDBJ databases">
        <title>Complete genome sequence of the green alga Chloropicon roscoffensis RCC1871.</title>
        <authorList>
            <person name="Lemieux C."/>
            <person name="Pombert J.-F."/>
            <person name="Otis C."/>
            <person name="Turmel M."/>
        </authorList>
    </citation>
    <scope>NUCLEOTIDE SEQUENCE [LARGE SCALE GENOMIC DNA]</scope>
    <source>
        <strain evidence="8 9">RCC1871</strain>
    </source>
</reference>
<dbReference type="SUPFAM" id="SSF53036">
    <property type="entry name" value="Eukaryotic RPB5 N-terminal domain"/>
    <property type="match status" value="1"/>
</dbReference>
<dbReference type="GO" id="GO:0006366">
    <property type="term" value="P:transcription by RNA polymerase II"/>
    <property type="evidence" value="ECO:0007669"/>
    <property type="project" value="TreeGrafter"/>
</dbReference>
<keyword evidence="2" id="KW-0804">Transcription</keyword>
<dbReference type="SUPFAM" id="SSF55287">
    <property type="entry name" value="RPB5-like RNA polymerase subunit"/>
    <property type="match status" value="1"/>
</dbReference>
<evidence type="ECO:0000313" key="8">
    <source>
        <dbReference type="EMBL" id="WZN64518.1"/>
    </source>
</evidence>
<accession>A0A7S3CCL4</accession>
<dbReference type="AlphaFoldDB" id="A0A7S3CCL4"/>
<comment type="subcellular location">
    <subcellularLocation>
        <location evidence="1">Nucleus</location>
    </subcellularLocation>
</comment>
<dbReference type="Pfam" id="PF01191">
    <property type="entry name" value="RNA_pol_Rpb5_C"/>
    <property type="match status" value="1"/>
</dbReference>
<dbReference type="GO" id="GO:0042797">
    <property type="term" value="P:tRNA transcription by RNA polymerase III"/>
    <property type="evidence" value="ECO:0007669"/>
    <property type="project" value="TreeGrafter"/>
</dbReference>
<dbReference type="GO" id="GO:0006362">
    <property type="term" value="P:transcription elongation by RNA polymerase I"/>
    <property type="evidence" value="ECO:0007669"/>
    <property type="project" value="TreeGrafter"/>
</dbReference>
<reference evidence="7" key="1">
    <citation type="submission" date="2021-01" db="EMBL/GenBank/DDBJ databases">
        <authorList>
            <person name="Corre E."/>
            <person name="Pelletier E."/>
            <person name="Niang G."/>
            <person name="Scheremetjew M."/>
            <person name="Finn R."/>
            <person name="Kale V."/>
            <person name="Holt S."/>
            <person name="Cochrane G."/>
            <person name="Meng A."/>
            <person name="Brown T."/>
            <person name="Cohen L."/>
        </authorList>
    </citation>
    <scope>NUCLEOTIDE SEQUENCE</scope>
    <source>
        <strain evidence="7">RCC1871</strain>
    </source>
</reference>
<dbReference type="Pfam" id="PF03871">
    <property type="entry name" value="RNA_pol_Rpb5_N"/>
    <property type="match status" value="1"/>
</dbReference>
<dbReference type="InterPro" id="IPR000783">
    <property type="entry name" value="RNA_pol_subH/Rpb5_C"/>
</dbReference>
<evidence type="ECO:0000259" key="6">
    <source>
        <dbReference type="Pfam" id="PF03871"/>
    </source>
</evidence>
<dbReference type="GO" id="GO:0005665">
    <property type="term" value="C:RNA polymerase II, core complex"/>
    <property type="evidence" value="ECO:0007669"/>
    <property type="project" value="TreeGrafter"/>
</dbReference>
<feature type="domain" description="RNA polymerase Rpb5 N-terminal" evidence="6">
    <location>
        <begin position="11"/>
        <end position="94"/>
    </location>
</feature>
<evidence type="ECO:0000256" key="4">
    <source>
        <dbReference type="ARBA" id="ARBA00025765"/>
    </source>
</evidence>
<dbReference type="InterPro" id="IPR005571">
    <property type="entry name" value="RNA_pol_Rpb5_N"/>
</dbReference>
<dbReference type="GO" id="GO:0003677">
    <property type="term" value="F:DNA binding"/>
    <property type="evidence" value="ECO:0007669"/>
    <property type="project" value="InterPro"/>
</dbReference>
<dbReference type="HAMAP" id="MF_00025">
    <property type="entry name" value="RNApol_Rpo5_RPB5"/>
    <property type="match status" value="1"/>
</dbReference>
<dbReference type="InterPro" id="IPR036710">
    <property type="entry name" value="RNA_pol_Rpb5_N_sf"/>
</dbReference>
<dbReference type="GO" id="GO:0003899">
    <property type="term" value="F:DNA-directed RNA polymerase activity"/>
    <property type="evidence" value="ECO:0007669"/>
    <property type="project" value="InterPro"/>
</dbReference>
<dbReference type="EMBL" id="CP151510">
    <property type="protein sequence ID" value="WZN64518.1"/>
    <property type="molecule type" value="Genomic_DNA"/>
</dbReference>
<dbReference type="GO" id="GO:0005666">
    <property type="term" value="C:RNA polymerase III complex"/>
    <property type="evidence" value="ECO:0007669"/>
    <property type="project" value="TreeGrafter"/>
</dbReference>
<evidence type="ECO:0000256" key="2">
    <source>
        <dbReference type="ARBA" id="ARBA00023163"/>
    </source>
</evidence>
<dbReference type="InterPro" id="IPR035913">
    <property type="entry name" value="RPB5-like_sf"/>
</dbReference>
<gene>
    <name evidence="7" type="ORF">CROS1456_LOCUS5612</name>
    <name evidence="8" type="ORF">HKI87_10g60750</name>
</gene>
<dbReference type="InterPro" id="IPR014381">
    <property type="entry name" value="Arch_Rpo5/euc_Rpb5"/>
</dbReference>
<evidence type="ECO:0000313" key="9">
    <source>
        <dbReference type="Proteomes" id="UP001472866"/>
    </source>
</evidence>
<feature type="domain" description="RNA polymerase subunit H/Rpb5 C-terminal" evidence="5">
    <location>
        <begin position="138"/>
        <end position="210"/>
    </location>
</feature>
<proteinExistence type="inferred from homology"/>
<name>A0A7S3CCL4_9CHLO</name>
<keyword evidence="3" id="KW-0539">Nucleus</keyword>
<dbReference type="Gene3D" id="3.40.1340.10">
    <property type="entry name" value="RNA polymerase, Rpb5, N-terminal domain"/>
    <property type="match status" value="1"/>
</dbReference>
<sequence>MNYMLDYPRSLHKIRKTCFQMLNDRGYIVSKEDLNQGLEEFKDKFMDQDDKEVDKEKLTIFAQGQDDSDNQIFVFFPKEAKVGVKKIKDYAEKMKEADVKSAIIVVRTALTAFAKSALQEVFAPKFLIEQFQEQELLVNITEHNLVPSHEVLSQEEKETLLRRYRVKETQLPRIQHADPIARYYGLQRGEVVRITRPSQTAGRYVTYRLCI</sequence>
<dbReference type="FunFam" id="3.40.1340.10:FF:000001">
    <property type="entry name" value="DNA-directed RNA polymerases I, II, and III subunit RPABC1"/>
    <property type="match status" value="1"/>
</dbReference>
<dbReference type="Gene3D" id="3.90.940.20">
    <property type="entry name" value="RPB5-like RNA polymerase subunit"/>
    <property type="match status" value="1"/>
</dbReference>
<evidence type="ECO:0000256" key="3">
    <source>
        <dbReference type="ARBA" id="ARBA00023242"/>
    </source>
</evidence>
<dbReference type="PIRSF" id="PIRSF000747">
    <property type="entry name" value="RPB5"/>
    <property type="match status" value="1"/>
</dbReference>
<organism evidence="7">
    <name type="scientific">Chloropicon roscoffensis</name>
    <dbReference type="NCBI Taxonomy" id="1461544"/>
    <lineage>
        <taxon>Eukaryota</taxon>
        <taxon>Viridiplantae</taxon>
        <taxon>Chlorophyta</taxon>
        <taxon>Chloropicophyceae</taxon>
        <taxon>Chloropicales</taxon>
        <taxon>Chloropicaceae</taxon>
        <taxon>Chloropicon</taxon>
    </lineage>
</organism>
<keyword evidence="9" id="KW-1185">Reference proteome</keyword>
<dbReference type="EMBL" id="HBHZ01007259">
    <property type="protein sequence ID" value="CAE0192522.1"/>
    <property type="molecule type" value="Transcribed_RNA"/>
</dbReference>
<evidence type="ECO:0000256" key="1">
    <source>
        <dbReference type="ARBA" id="ARBA00004123"/>
    </source>
</evidence>
<dbReference type="PANTHER" id="PTHR10535">
    <property type="entry name" value="DNA-DIRECTED RNA POLYMERASES I, II, AND III SUBUNIT RPABC1"/>
    <property type="match status" value="1"/>
</dbReference>
<dbReference type="PANTHER" id="PTHR10535:SF0">
    <property type="entry name" value="DNA-DIRECTED RNA POLYMERASES I, II, AND III SUBUNIT RPABC1"/>
    <property type="match status" value="1"/>
</dbReference>
<evidence type="ECO:0000259" key="5">
    <source>
        <dbReference type="Pfam" id="PF01191"/>
    </source>
</evidence>
<keyword evidence="8" id="KW-0240">DNA-directed RNA polymerase</keyword>
<comment type="similarity">
    <text evidence="4">Belongs to the archaeal Rpo5/eukaryotic RPB5 RNA polymerase subunit family.</text>
</comment>
<dbReference type="GO" id="GO:0005736">
    <property type="term" value="C:RNA polymerase I complex"/>
    <property type="evidence" value="ECO:0007669"/>
    <property type="project" value="TreeGrafter"/>
</dbReference>
<dbReference type="FunFam" id="3.90.940.20:FF:000001">
    <property type="entry name" value="DNA-directed RNA polymerases I, II, and III subunit RPABC1"/>
    <property type="match status" value="1"/>
</dbReference>
<evidence type="ECO:0000313" key="7">
    <source>
        <dbReference type="EMBL" id="CAE0192522.1"/>
    </source>
</evidence>
<protein>
    <submittedName>
        <fullName evidence="8">Rpb5 subunit of DNA-directed RNA polymerase II</fullName>
    </submittedName>
</protein>
<dbReference type="Proteomes" id="UP001472866">
    <property type="component" value="Chromosome 10"/>
</dbReference>
<dbReference type="NCBIfam" id="NF007129">
    <property type="entry name" value="PRK09570.1"/>
    <property type="match status" value="1"/>
</dbReference>